<dbReference type="InterPro" id="IPR050482">
    <property type="entry name" value="Sensor_HK_TwoCompSys"/>
</dbReference>
<evidence type="ECO:0000313" key="11">
    <source>
        <dbReference type="EMBL" id="SNX72652.1"/>
    </source>
</evidence>
<keyword evidence="8" id="KW-0902">Two-component regulatory system</keyword>
<feature type="transmembrane region" description="Helical" evidence="9">
    <location>
        <begin position="189"/>
        <end position="207"/>
    </location>
</feature>
<feature type="transmembrane region" description="Helical" evidence="9">
    <location>
        <begin position="163"/>
        <end position="183"/>
    </location>
</feature>
<evidence type="ECO:0000256" key="9">
    <source>
        <dbReference type="SAM" id="Phobius"/>
    </source>
</evidence>
<feature type="transmembrane region" description="Helical" evidence="9">
    <location>
        <begin position="105"/>
        <end position="125"/>
    </location>
</feature>
<keyword evidence="6 11" id="KW-0418">Kinase</keyword>
<keyword evidence="12" id="KW-1185">Reference proteome</keyword>
<evidence type="ECO:0000256" key="5">
    <source>
        <dbReference type="ARBA" id="ARBA00022741"/>
    </source>
</evidence>
<gene>
    <name evidence="11" type="ORF">SAMN05877753_106160</name>
</gene>
<keyword evidence="9" id="KW-1133">Transmembrane helix</keyword>
<feature type="transmembrane region" description="Helical" evidence="9">
    <location>
        <begin position="258"/>
        <end position="278"/>
    </location>
</feature>
<keyword evidence="9" id="KW-0812">Transmembrane</keyword>
<keyword evidence="9" id="KW-0472">Membrane</keyword>
<evidence type="ECO:0000256" key="1">
    <source>
        <dbReference type="ARBA" id="ARBA00000085"/>
    </source>
</evidence>
<dbReference type="InterPro" id="IPR036890">
    <property type="entry name" value="HATPase_C_sf"/>
</dbReference>
<dbReference type="Pfam" id="PF07730">
    <property type="entry name" value="HisKA_3"/>
    <property type="match status" value="1"/>
</dbReference>
<reference evidence="11 12" key="1">
    <citation type="submission" date="2017-08" db="EMBL/GenBank/DDBJ databases">
        <authorList>
            <person name="de Groot N.N."/>
        </authorList>
    </citation>
    <scope>NUCLEOTIDE SEQUENCE [LARGE SCALE GENOMIC DNA]</scope>
    <source>
        <strain evidence="11 12">JC228</strain>
    </source>
</reference>
<evidence type="ECO:0000256" key="6">
    <source>
        <dbReference type="ARBA" id="ARBA00022777"/>
    </source>
</evidence>
<name>A0A285CYM1_9BACI</name>
<dbReference type="Pfam" id="PF02518">
    <property type="entry name" value="HATPase_c"/>
    <property type="match status" value="1"/>
</dbReference>
<feature type="transmembrane region" description="Helical" evidence="9">
    <location>
        <begin position="12"/>
        <end position="29"/>
    </location>
</feature>
<dbReference type="SUPFAM" id="SSF55781">
    <property type="entry name" value="GAF domain-like"/>
    <property type="match status" value="1"/>
</dbReference>
<dbReference type="EC" id="2.7.13.3" evidence="2"/>
<feature type="transmembrane region" description="Helical" evidence="9">
    <location>
        <begin position="290"/>
        <end position="315"/>
    </location>
</feature>
<keyword evidence="5" id="KW-0547">Nucleotide-binding</keyword>
<dbReference type="Gene3D" id="3.30.450.40">
    <property type="match status" value="1"/>
</dbReference>
<feature type="transmembrane region" description="Helical" evidence="9">
    <location>
        <begin position="227"/>
        <end position="246"/>
    </location>
</feature>
<keyword evidence="4" id="KW-0808">Transferase</keyword>
<dbReference type="InterPro" id="IPR003594">
    <property type="entry name" value="HATPase_dom"/>
</dbReference>
<dbReference type="OrthoDB" id="227596at2"/>
<accession>A0A285CYM1</accession>
<feature type="domain" description="Histidine kinase/HSP90-like ATPase" evidence="10">
    <location>
        <begin position="589"/>
        <end position="677"/>
    </location>
</feature>
<keyword evidence="3" id="KW-0597">Phosphoprotein</keyword>
<evidence type="ECO:0000313" key="12">
    <source>
        <dbReference type="Proteomes" id="UP000219546"/>
    </source>
</evidence>
<feature type="transmembrane region" description="Helical" evidence="9">
    <location>
        <begin position="131"/>
        <end position="151"/>
    </location>
</feature>
<dbReference type="InterPro" id="IPR029016">
    <property type="entry name" value="GAF-like_dom_sf"/>
</dbReference>
<feature type="transmembrane region" description="Helical" evidence="9">
    <location>
        <begin position="79"/>
        <end position="98"/>
    </location>
</feature>
<evidence type="ECO:0000256" key="4">
    <source>
        <dbReference type="ARBA" id="ARBA00022679"/>
    </source>
</evidence>
<dbReference type="InterPro" id="IPR011712">
    <property type="entry name" value="Sig_transdc_His_kin_sub3_dim/P"/>
</dbReference>
<dbReference type="GO" id="GO:0046983">
    <property type="term" value="F:protein dimerization activity"/>
    <property type="evidence" value="ECO:0007669"/>
    <property type="project" value="InterPro"/>
</dbReference>
<protein>
    <recommendedName>
        <fullName evidence="2">histidine kinase</fullName>
        <ecNumber evidence="2">2.7.13.3</ecNumber>
    </recommendedName>
</protein>
<dbReference type="SUPFAM" id="SSF55874">
    <property type="entry name" value="ATPase domain of HSP90 chaperone/DNA topoisomerase II/histidine kinase"/>
    <property type="match status" value="1"/>
</dbReference>
<dbReference type="GO" id="GO:0005524">
    <property type="term" value="F:ATP binding"/>
    <property type="evidence" value="ECO:0007669"/>
    <property type="project" value="UniProtKB-KW"/>
</dbReference>
<dbReference type="SMART" id="SM00387">
    <property type="entry name" value="HATPase_c"/>
    <property type="match status" value="1"/>
</dbReference>
<dbReference type="RefSeq" id="WP_097159321.1">
    <property type="nucleotide sequence ID" value="NZ_JBEPMQ010000005.1"/>
</dbReference>
<evidence type="ECO:0000259" key="10">
    <source>
        <dbReference type="SMART" id="SM00387"/>
    </source>
</evidence>
<evidence type="ECO:0000256" key="2">
    <source>
        <dbReference type="ARBA" id="ARBA00012438"/>
    </source>
</evidence>
<keyword evidence="7" id="KW-0067">ATP-binding</keyword>
<dbReference type="PANTHER" id="PTHR24421">
    <property type="entry name" value="NITRATE/NITRITE SENSOR PROTEIN NARX-RELATED"/>
    <property type="match status" value="1"/>
</dbReference>
<organism evidence="11 12">
    <name type="scientific">Bacillus oleivorans</name>
    <dbReference type="NCBI Taxonomy" id="1448271"/>
    <lineage>
        <taxon>Bacteria</taxon>
        <taxon>Bacillati</taxon>
        <taxon>Bacillota</taxon>
        <taxon>Bacilli</taxon>
        <taxon>Bacillales</taxon>
        <taxon>Bacillaceae</taxon>
        <taxon>Bacillus</taxon>
    </lineage>
</organism>
<dbReference type="GO" id="GO:0016020">
    <property type="term" value="C:membrane"/>
    <property type="evidence" value="ECO:0007669"/>
    <property type="project" value="InterPro"/>
</dbReference>
<dbReference type="Gene3D" id="1.20.5.1930">
    <property type="match status" value="1"/>
</dbReference>
<dbReference type="GO" id="GO:0000155">
    <property type="term" value="F:phosphorelay sensor kinase activity"/>
    <property type="evidence" value="ECO:0007669"/>
    <property type="project" value="InterPro"/>
</dbReference>
<evidence type="ECO:0000256" key="7">
    <source>
        <dbReference type="ARBA" id="ARBA00022840"/>
    </source>
</evidence>
<proteinExistence type="predicted"/>
<dbReference type="PANTHER" id="PTHR24421:SF10">
    <property type="entry name" value="NITRATE_NITRITE SENSOR PROTEIN NARQ"/>
    <property type="match status" value="1"/>
</dbReference>
<sequence length="677" mass="76516">MRVRIYDSKLWVSRLIWLVMALLTLYLFFLDFPIRLDSYQTVCDSPNNGCLETSQLTVKEVIQLEEMGLSLKAYTGFKIALDLIEALVFYVISGLLLFRKESMVFNLYVAMVFISLGAGISFSFPEQFPEWTFFYHIISIFGGTYLVLFLVLPDGKFVPSWSLLAALLWIVVGAGTVYLPGSFIDLETWPIWTSIVTWVTLHLILVFSQTYRYVKKSDQIQRQQMKWYLYSIAMYFIALLSLNFIGQLGVTLKFATELFYTASSILIPISIGFAIFKYKLWDINIVIHRTILYGALSLFVILFYVLMVGLLSRFFQSEDNLLASIITAGIIAVCFQPLKERLQSIVNRLIFGDRDNPYKILNQLNSILEVSRSTDHVLPLVVKTLSQALKIPYAAVQLNERGSDQIVASFGEAREVGVEIPLLYQGQQLGTLLLSHRSSAEPFSQADLKVLHDMARQVGIVAHSILLYKDLQWSREKLVNAREEERRRLRRDLHDGLGPSLASLAIKIDVAQTIMNKEPFKSQKLLIEMDSQIKQLIQDIRRLVYSLRPSTLDELGLLSAIRELTSHYKMGPIHFIVKGPESFPPLPAAVEVAVYRIVQEAITNVVRHSGAKKCIIDITLNEKLLLSVIDDGLGLSHSLLFGIGIKSMKERAEELGGSFSVYSPTAGGTEILAELPI</sequence>
<dbReference type="Gene3D" id="3.30.565.10">
    <property type="entry name" value="Histidine kinase-like ATPase, C-terminal domain"/>
    <property type="match status" value="1"/>
</dbReference>
<dbReference type="EMBL" id="OAOP01000006">
    <property type="protein sequence ID" value="SNX72652.1"/>
    <property type="molecule type" value="Genomic_DNA"/>
</dbReference>
<comment type="catalytic activity">
    <reaction evidence="1">
        <text>ATP + protein L-histidine = ADP + protein N-phospho-L-histidine.</text>
        <dbReference type="EC" id="2.7.13.3"/>
    </reaction>
</comment>
<dbReference type="AlphaFoldDB" id="A0A285CYM1"/>
<dbReference type="CDD" id="cd16917">
    <property type="entry name" value="HATPase_UhpB-NarQ-NarX-like"/>
    <property type="match status" value="1"/>
</dbReference>
<dbReference type="Proteomes" id="UP000219546">
    <property type="component" value="Unassembled WGS sequence"/>
</dbReference>
<evidence type="ECO:0000256" key="8">
    <source>
        <dbReference type="ARBA" id="ARBA00023012"/>
    </source>
</evidence>
<evidence type="ECO:0000256" key="3">
    <source>
        <dbReference type="ARBA" id="ARBA00022553"/>
    </source>
</evidence>